<gene>
    <name evidence="8" type="ORF">OXX778_LOCUS15480</name>
</gene>
<evidence type="ECO:0000313" key="9">
    <source>
        <dbReference type="Proteomes" id="UP000663879"/>
    </source>
</evidence>
<comment type="subunit">
    <text evidence="3">Interacts with ERF2.</text>
</comment>
<keyword evidence="5" id="KW-0256">Endoplasmic reticulum</keyword>
<evidence type="ECO:0000256" key="3">
    <source>
        <dbReference type="ARBA" id="ARBA00011396"/>
    </source>
</evidence>
<dbReference type="PANTHER" id="PTHR13254:SF0">
    <property type="entry name" value="GOLGIN SUBFAMILY A MEMBER 7_ERF4 DOMAIN-CONTAINING PROTEIN"/>
    <property type="match status" value="1"/>
</dbReference>
<dbReference type="GO" id="GO:0005789">
    <property type="term" value="C:endoplasmic reticulum membrane"/>
    <property type="evidence" value="ECO:0007669"/>
    <property type="project" value="UniProtKB-SubCell"/>
</dbReference>
<dbReference type="Proteomes" id="UP000663879">
    <property type="component" value="Unassembled WGS sequence"/>
</dbReference>
<protein>
    <recommendedName>
        <fullName evidence="4">Ras modification protein ERF4</fullName>
    </recommendedName>
</protein>
<comment type="similarity">
    <text evidence="2">Belongs to the ERF4 family.</text>
</comment>
<name>A0A814FI34_9BILA</name>
<keyword evidence="6" id="KW-0472">Membrane</keyword>
<dbReference type="Pfam" id="PF10256">
    <property type="entry name" value="Erf4"/>
    <property type="match status" value="1"/>
</dbReference>
<comment type="caution">
    <text evidence="8">The sequence shown here is derived from an EMBL/GenBank/DDBJ whole genome shotgun (WGS) entry which is preliminary data.</text>
</comment>
<dbReference type="InterPro" id="IPR019383">
    <property type="entry name" value="Golgin_A_7/ERF4"/>
</dbReference>
<evidence type="ECO:0000256" key="6">
    <source>
        <dbReference type="ARBA" id="ARBA00023136"/>
    </source>
</evidence>
<evidence type="ECO:0000256" key="1">
    <source>
        <dbReference type="ARBA" id="ARBA00004406"/>
    </source>
</evidence>
<organism evidence="8 9">
    <name type="scientific">Brachionus calyciflorus</name>
    <dbReference type="NCBI Taxonomy" id="104777"/>
    <lineage>
        <taxon>Eukaryota</taxon>
        <taxon>Metazoa</taxon>
        <taxon>Spiralia</taxon>
        <taxon>Gnathifera</taxon>
        <taxon>Rotifera</taxon>
        <taxon>Eurotatoria</taxon>
        <taxon>Monogononta</taxon>
        <taxon>Pseudotrocha</taxon>
        <taxon>Ploima</taxon>
        <taxon>Brachionidae</taxon>
        <taxon>Brachionus</taxon>
    </lineage>
</organism>
<accession>A0A814FI34</accession>
<reference evidence="8" key="1">
    <citation type="submission" date="2021-02" db="EMBL/GenBank/DDBJ databases">
        <authorList>
            <person name="Nowell W R."/>
        </authorList>
    </citation>
    <scope>NUCLEOTIDE SEQUENCE</scope>
    <source>
        <strain evidence="8">Ploen Becks lab</strain>
    </source>
</reference>
<dbReference type="AlphaFoldDB" id="A0A814FI34"/>
<evidence type="ECO:0000256" key="2">
    <source>
        <dbReference type="ARBA" id="ARBA00007732"/>
    </source>
</evidence>
<evidence type="ECO:0000256" key="5">
    <source>
        <dbReference type="ARBA" id="ARBA00022824"/>
    </source>
</evidence>
<evidence type="ECO:0000259" key="7">
    <source>
        <dbReference type="Pfam" id="PF10256"/>
    </source>
</evidence>
<sequence>MDDLQQMRLTSSSSSCAKVFIQRDYSEGVGVKFETKLPSELQGKIDSSEFENVINNINAIYAEAESLSPRTYLENCLACLSAYLILICMTTNYEKNVKRASEYIIAENDRLFIPKGLLMVDPMERGLRCIEICMINEPVQTGSSINSNNRNSKVV</sequence>
<dbReference type="PANTHER" id="PTHR13254">
    <property type="entry name" value="GOLGI AUTOANTIGEN, GOLGIN SUBFAMILY A, 7"/>
    <property type="match status" value="1"/>
</dbReference>
<keyword evidence="9" id="KW-1185">Reference proteome</keyword>
<dbReference type="GO" id="GO:0002178">
    <property type="term" value="C:palmitoyltransferase complex"/>
    <property type="evidence" value="ECO:0007669"/>
    <property type="project" value="TreeGrafter"/>
</dbReference>
<dbReference type="GO" id="GO:0006612">
    <property type="term" value="P:protein targeting to membrane"/>
    <property type="evidence" value="ECO:0007669"/>
    <property type="project" value="TreeGrafter"/>
</dbReference>
<dbReference type="OrthoDB" id="2190159at2759"/>
<dbReference type="InterPro" id="IPR051371">
    <property type="entry name" value="Ras_palmitoyltransferase"/>
</dbReference>
<dbReference type="EMBL" id="CAJNOC010003429">
    <property type="protein sequence ID" value="CAF0982191.1"/>
    <property type="molecule type" value="Genomic_DNA"/>
</dbReference>
<feature type="domain" description="Golgin subfamily A member 7/ERF4" evidence="7">
    <location>
        <begin position="19"/>
        <end position="131"/>
    </location>
</feature>
<proteinExistence type="inferred from homology"/>
<comment type="subcellular location">
    <subcellularLocation>
        <location evidence="1">Endoplasmic reticulum membrane</location>
        <topology evidence="1">Peripheral membrane protein</topology>
    </subcellularLocation>
</comment>
<evidence type="ECO:0000256" key="4">
    <source>
        <dbReference type="ARBA" id="ARBA00018463"/>
    </source>
</evidence>
<evidence type="ECO:0000313" key="8">
    <source>
        <dbReference type="EMBL" id="CAF0982191.1"/>
    </source>
</evidence>